<comment type="caution">
    <text evidence="13">The sequence shown here is derived from an EMBL/GenBank/DDBJ whole genome shotgun (WGS) entry which is preliminary data.</text>
</comment>
<evidence type="ECO:0000256" key="8">
    <source>
        <dbReference type="PROSITE-ProRule" id="PRU01360"/>
    </source>
</evidence>
<keyword evidence="10" id="KW-0732">Signal</keyword>
<dbReference type="AlphaFoldDB" id="A0A926S2S0"/>
<evidence type="ECO:0000256" key="1">
    <source>
        <dbReference type="ARBA" id="ARBA00004571"/>
    </source>
</evidence>
<organism evidence="13 14">
    <name type="scientific">Mucilaginibacter glaciei</name>
    <dbReference type="NCBI Taxonomy" id="2772109"/>
    <lineage>
        <taxon>Bacteria</taxon>
        <taxon>Pseudomonadati</taxon>
        <taxon>Bacteroidota</taxon>
        <taxon>Sphingobacteriia</taxon>
        <taxon>Sphingobacteriales</taxon>
        <taxon>Sphingobacteriaceae</taxon>
        <taxon>Mucilaginibacter</taxon>
    </lineage>
</organism>
<dbReference type="RefSeq" id="WP_191163223.1">
    <property type="nucleotide sequence ID" value="NZ_JACWMX010000004.1"/>
</dbReference>
<dbReference type="Pfam" id="PF13715">
    <property type="entry name" value="CarbopepD_reg_2"/>
    <property type="match status" value="1"/>
</dbReference>
<comment type="similarity">
    <text evidence="8 9">Belongs to the TonB-dependent receptor family.</text>
</comment>
<accession>A0A926S2S0</accession>
<proteinExistence type="inferred from homology"/>
<comment type="subcellular location">
    <subcellularLocation>
        <location evidence="1 8">Cell outer membrane</location>
        <topology evidence="1 8">Multi-pass membrane protein</topology>
    </subcellularLocation>
</comment>
<dbReference type="PROSITE" id="PS52016">
    <property type="entry name" value="TONB_DEPENDENT_REC_3"/>
    <property type="match status" value="1"/>
</dbReference>
<dbReference type="InterPro" id="IPR023996">
    <property type="entry name" value="TonB-dep_OMP_SusC/RagA"/>
</dbReference>
<keyword evidence="7 8" id="KW-0998">Cell outer membrane</keyword>
<name>A0A926S2S0_9SPHI</name>
<gene>
    <name evidence="13" type="ORF">IDJ76_10220</name>
</gene>
<evidence type="ECO:0000313" key="14">
    <source>
        <dbReference type="Proteomes" id="UP000619078"/>
    </source>
</evidence>
<sequence length="1072" mass="114901">MKKLLLVSLCFLVLCITQVSAQSRTVTGTVLASDDGLPIPGATVKVKGTTIGTQTNSSGKFTIAVSPSQTLSVSFVGYTTQDVSAGGSVINVTLQASRRELGEVTVTGALGVKRQAKELGYAATNVSAKQLTEAHPTNFTNGLTAKAPGLVVSTVNNGINPDTRFTLRGNRHIVGNNFALVVLNGTPISPNEVSTINPDDIESVNILNGAGAAALYGSEASNGALVITTKRGSSTGTPQITYSNTYQLEKISYMPALQSKFGGYGGEGAPFQDPVTGFITTTAPFENQSYGPAYDGHLQQLGIPLQDGTIQSYPYQSPSGQSYARRFFETGHSDQHSLSYSSGDAANSFNLTAFRLDQTGVVPKDKFNKTQLRVSGTKTAGIFRADATASFSQNNTDTYGNYGDILSTIYNTPSWVPLTNFKDPTQPFADPSTYFNSYGINPYWSINNSRLKRRSDVMNGSISGTLTPTKWMDATYRLSYNGGSYQSQNTRAQINYSAYALSDPTGGYSTVGASYGTAVNPGTVSNYSGFGDGSANIGYGGPQGYNRIQQDALVNFHHSFVGDKLKANLLVGNTIWQEYANVVTNGSNNLLIADYYNVNAILGVVNAGQDTRKIRQVAYFADLTLNWKDWAFLEGTIRNDHDSRLSAANRSIYYPSVKGSLVLSDAIQALKGNNTISYLKLRGGYSQVGDVNVDPYSLISTFNATGGFPYGNLGGLSQSTTLNNPNLKPELTSEVEVGADLGFLNGRINLAATYYNTHTKNQTLPVSVSPTTGYSNTILNIGETQNTGYEFKLDVVAVQKTPTGVGVNLSGNFSIQNSKVLSLFGDTKQLTIGGYTIATTKAAVGLPYSALYVNDIMRDDQGRAIVNATTGYPIANPNQVYAGQTTPKYILGLTQTISYKFITLNVTEEYRAGNVIFSQSLQAATAAGVSAFSTSSDRQRFIFPNSVINTGTTANPVYTPNTTVSVQDGALNFWDAGAFYSSGAAYVSSGAFWKIREASLAFDLTRFIKRTGFVKRASFSLNGRNLFMWRPKTNNWVDPEFANSSSNGDLGVNSTNQIPPTRIFGGNITITF</sequence>
<dbReference type="NCBIfam" id="TIGR04056">
    <property type="entry name" value="OMP_RagA_SusC"/>
    <property type="match status" value="1"/>
</dbReference>
<feature type="domain" description="TonB-dependent receptor-like beta-barrel" evidence="11">
    <location>
        <begin position="455"/>
        <end position="980"/>
    </location>
</feature>
<keyword evidence="5 9" id="KW-0798">TonB box</keyword>
<evidence type="ECO:0000256" key="9">
    <source>
        <dbReference type="RuleBase" id="RU003357"/>
    </source>
</evidence>
<dbReference type="InterPro" id="IPR039426">
    <property type="entry name" value="TonB-dep_rcpt-like"/>
</dbReference>
<keyword evidence="14" id="KW-1185">Reference proteome</keyword>
<evidence type="ECO:0000256" key="7">
    <source>
        <dbReference type="ARBA" id="ARBA00023237"/>
    </source>
</evidence>
<dbReference type="SUPFAM" id="SSF49464">
    <property type="entry name" value="Carboxypeptidase regulatory domain-like"/>
    <property type="match status" value="1"/>
</dbReference>
<evidence type="ECO:0000256" key="2">
    <source>
        <dbReference type="ARBA" id="ARBA00022448"/>
    </source>
</evidence>
<protein>
    <submittedName>
        <fullName evidence="13">SusC/RagA family TonB-linked outer membrane protein</fullName>
    </submittedName>
</protein>
<dbReference type="InterPro" id="IPR012910">
    <property type="entry name" value="Plug_dom"/>
</dbReference>
<keyword evidence="6 8" id="KW-0472">Membrane</keyword>
<evidence type="ECO:0000256" key="4">
    <source>
        <dbReference type="ARBA" id="ARBA00022692"/>
    </source>
</evidence>
<dbReference type="Gene3D" id="2.40.170.20">
    <property type="entry name" value="TonB-dependent receptor, beta-barrel domain"/>
    <property type="match status" value="1"/>
</dbReference>
<evidence type="ECO:0000313" key="13">
    <source>
        <dbReference type="EMBL" id="MBD1393474.1"/>
    </source>
</evidence>
<feature type="chain" id="PRO_5038126219" evidence="10">
    <location>
        <begin position="22"/>
        <end position="1072"/>
    </location>
</feature>
<dbReference type="GO" id="GO:0009279">
    <property type="term" value="C:cell outer membrane"/>
    <property type="evidence" value="ECO:0007669"/>
    <property type="project" value="UniProtKB-SubCell"/>
</dbReference>
<evidence type="ECO:0000256" key="10">
    <source>
        <dbReference type="SAM" id="SignalP"/>
    </source>
</evidence>
<keyword evidence="3 8" id="KW-1134">Transmembrane beta strand</keyword>
<evidence type="ECO:0000259" key="12">
    <source>
        <dbReference type="Pfam" id="PF07715"/>
    </source>
</evidence>
<dbReference type="Proteomes" id="UP000619078">
    <property type="component" value="Unassembled WGS sequence"/>
</dbReference>
<keyword evidence="2 8" id="KW-0813">Transport</keyword>
<dbReference type="InterPro" id="IPR036942">
    <property type="entry name" value="Beta-barrel_TonB_sf"/>
</dbReference>
<evidence type="ECO:0000256" key="6">
    <source>
        <dbReference type="ARBA" id="ARBA00023136"/>
    </source>
</evidence>
<dbReference type="SUPFAM" id="SSF56935">
    <property type="entry name" value="Porins"/>
    <property type="match status" value="1"/>
</dbReference>
<reference evidence="13" key="1">
    <citation type="submission" date="2020-09" db="EMBL/GenBank/DDBJ databases">
        <title>Novel species of Mucilaginibacter isolated from a glacier on the Tibetan Plateau.</title>
        <authorList>
            <person name="Liu Q."/>
            <person name="Xin Y.-H."/>
        </authorList>
    </citation>
    <scope>NUCLEOTIDE SEQUENCE</scope>
    <source>
        <strain evidence="13">ZB1P21</strain>
    </source>
</reference>
<evidence type="ECO:0000256" key="3">
    <source>
        <dbReference type="ARBA" id="ARBA00022452"/>
    </source>
</evidence>
<dbReference type="Pfam" id="PF07715">
    <property type="entry name" value="Plug"/>
    <property type="match status" value="1"/>
</dbReference>
<dbReference type="InterPro" id="IPR000531">
    <property type="entry name" value="Beta-barrel_TonB"/>
</dbReference>
<dbReference type="EMBL" id="JACWMX010000004">
    <property type="protein sequence ID" value="MBD1393474.1"/>
    <property type="molecule type" value="Genomic_DNA"/>
</dbReference>
<feature type="domain" description="TonB-dependent receptor plug" evidence="12">
    <location>
        <begin position="117"/>
        <end position="224"/>
    </location>
</feature>
<dbReference type="InterPro" id="IPR008969">
    <property type="entry name" value="CarboxyPept-like_regulatory"/>
</dbReference>
<evidence type="ECO:0000259" key="11">
    <source>
        <dbReference type="Pfam" id="PF00593"/>
    </source>
</evidence>
<evidence type="ECO:0000256" key="5">
    <source>
        <dbReference type="ARBA" id="ARBA00023077"/>
    </source>
</evidence>
<feature type="signal peptide" evidence="10">
    <location>
        <begin position="1"/>
        <end position="21"/>
    </location>
</feature>
<dbReference type="Gene3D" id="2.170.130.10">
    <property type="entry name" value="TonB-dependent receptor, plug domain"/>
    <property type="match status" value="1"/>
</dbReference>
<dbReference type="Gene3D" id="2.60.40.1120">
    <property type="entry name" value="Carboxypeptidase-like, regulatory domain"/>
    <property type="match status" value="1"/>
</dbReference>
<dbReference type="Pfam" id="PF00593">
    <property type="entry name" value="TonB_dep_Rec_b-barrel"/>
    <property type="match status" value="1"/>
</dbReference>
<keyword evidence="4 8" id="KW-0812">Transmembrane</keyword>
<dbReference type="InterPro" id="IPR037066">
    <property type="entry name" value="Plug_dom_sf"/>
</dbReference>